<proteinExistence type="predicted"/>
<reference evidence="2 3" key="1">
    <citation type="submission" date="2019-03" db="EMBL/GenBank/DDBJ databases">
        <title>Genomic Encyclopedia of Type Strains, Phase IV (KMG-IV): sequencing the most valuable type-strain genomes for metagenomic binning, comparative biology and taxonomic classification.</title>
        <authorList>
            <person name="Goeker M."/>
        </authorList>
    </citation>
    <scope>NUCLEOTIDE SEQUENCE [LARGE SCALE GENOMIC DNA]</scope>
    <source>
        <strain evidence="2 3">DSM 45765</strain>
    </source>
</reference>
<name>A0A4V2SS92_9PSEU</name>
<dbReference type="InterPro" id="IPR036938">
    <property type="entry name" value="PAP2/HPO_sf"/>
</dbReference>
<comment type="caution">
    <text evidence="2">The sequence shown here is derived from an EMBL/GenBank/DDBJ whole genome shotgun (WGS) entry which is preliminary data.</text>
</comment>
<keyword evidence="1" id="KW-1133">Transmembrane helix</keyword>
<accession>A0A4V2SS92</accession>
<dbReference type="SUPFAM" id="SSF48317">
    <property type="entry name" value="Acid phosphatase/Vanadium-dependent haloperoxidase"/>
    <property type="match status" value="1"/>
</dbReference>
<feature type="transmembrane region" description="Helical" evidence="1">
    <location>
        <begin position="51"/>
        <end position="72"/>
    </location>
</feature>
<feature type="transmembrane region" description="Helical" evidence="1">
    <location>
        <begin position="118"/>
        <end position="138"/>
    </location>
</feature>
<evidence type="ECO:0008006" key="4">
    <source>
        <dbReference type="Google" id="ProtNLM"/>
    </source>
</evidence>
<dbReference type="EMBL" id="SLXQ01000015">
    <property type="protein sequence ID" value="TCP45806.1"/>
    <property type="molecule type" value="Genomic_DNA"/>
</dbReference>
<dbReference type="AlphaFoldDB" id="A0A4V2SS92"/>
<evidence type="ECO:0000313" key="3">
    <source>
        <dbReference type="Proteomes" id="UP000294911"/>
    </source>
</evidence>
<sequence length="140" mass="14925">MAVIVWGARTRRWDGHHVRDRQGRVIPFIALIGFSGIGLALLIILGAPRMLIALDIAMIGCLIVCAVITVWWKVSMYTATSAGAVVILVLAYTPWLWLSGLIVAAIAWSRVQLGDHTLAQVLGGIAAGSVLAVVFGLLTP</sequence>
<evidence type="ECO:0000256" key="1">
    <source>
        <dbReference type="SAM" id="Phobius"/>
    </source>
</evidence>
<keyword evidence="3" id="KW-1185">Reference proteome</keyword>
<dbReference type="RefSeq" id="WP_341539639.1">
    <property type="nucleotide sequence ID" value="NZ_SLXQ01000015.1"/>
</dbReference>
<protein>
    <recommendedName>
        <fullName evidence="4">PAP2 superfamily protein</fullName>
    </recommendedName>
</protein>
<dbReference type="Proteomes" id="UP000294911">
    <property type="component" value="Unassembled WGS sequence"/>
</dbReference>
<keyword evidence="1" id="KW-0472">Membrane</keyword>
<evidence type="ECO:0000313" key="2">
    <source>
        <dbReference type="EMBL" id="TCP45806.1"/>
    </source>
</evidence>
<keyword evidence="1" id="KW-0812">Transmembrane</keyword>
<gene>
    <name evidence="2" type="ORF">EV191_11586</name>
</gene>
<feature type="transmembrane region" description="Helical" evidence="1">
    <location>
        <begin position="25"/>
        <end position="45"/>
    </location>
</feature>
<organism evidence="2 3">
    <name type="scientific">Tamaricihabitans halophyticus</name>
    <dbReference type="NCBI Taxonomy" id="1262583"/>
    <lineage>
        <taxon>Bacteria</taxon>
        <taxon>Bacillati</taxon>
        <taxon>Actinomycetota</taxon>
        <taxon>Actinomycetes</taxon>
        <taxon>Pseudonocardiales</taxon>
        <taxon>Pseudonocardiaceae</taxon>
        <taxon>Tamaricihabitans</taxon>
    </lineage>
</organism>
<feature type="transmembrane region" description="Helical" evidence="1">
    <location>
        <begin position="84"/>
        <end position="106"/>
    </location>
</feature>